<dbReference type="PANTHER" id="PTHR46889:SF4">
    <property type="entry name" value="TRANSPOSASE INSO FOR INSERTION SEQUENCE ELEMENT IS911B-RELATED"/>
    <property type="match status" value="1"/>
</dbReference>
<reference evidence="3" key="1">
    <citation type="submission" date="2019-02" db="EMBL/GenBank/DDBJ databases">
        <authorList>
            <person name="Gruber-Vodicka R. H."/>
            <person name="Seah K. B. B."/>
        </authorList>
    </citation>
    <scope>NUCLEOTIDE SEQUENCE</scope>
    <source>
        <strain evidence="4">BECK_BY2</strain>
        <strain evidence="3">BECK_BY3</strain>
    </source>
</reference>
<evidence type="ECO:0000313" key="4">
    <source>
        <dbReference type="EMBL" id="VFK69659.1"/>
    </source>
</evidence>
<dbReference type="Pfam" id="PF00665">
    <property type="entry name" value="rve"/>
    <property type="match status" value="1"/>
</dbReference>
<dbReference type="InterPro" id="IPR050900">
    <property type="entry name" value="Transposase_IS3/IS150/IS904"/>
</dbReference>
<feature type="domain" description="Integrase catalytic" evidence="2">
    <location>
        <begin position="68"/>
        <end position="178"/>
    </location>
</feature>
<evidence type="ECO:0000313" key="3">
    <source>
        <dbReference type="EMBL" id="VFK60389.1"/>
    </source>
</evidence>
<protein>
    <submittedName>
        <fullName evidence="3">Integrase core domain-containing protein</fullName>
    </submittedName>
</protein>
<accession>A0A451A2X3</accession>
<dbReference type="InterPro" id="IPR036397">
    <property type="entry name" value="RNaseH_sf"/>
</dbReference>
<dbReference type="InterPro" id="IPR001584">
    <property type="entry name" value="Integrase_cat-core"/>
</dbReference>
<evidence type="ECO:0000259" key="2">
    <source>
        <dbReference type="PROSITE" id="PS50994"/>
    </source>
</evidence>
<gene>
    <name evidence="4" type="ORF">BECKTUN1418E_GA0071001_12045</name>
    <name evidence="3" type="ORF">BECKTUN1418F_GA0071002_12124</name>
</gene>
<feature type="region of interest" description="Disordered" evidence="1">
    <location>
        <begin position="198"/>
        <end position="222"/>
    </location>
</feature>
<dbReference type="PANTHER" id="PTHR46889">
    <property type="entry name" value="TRANSPOSASE INSF FOR INSERTION SEQUENCE IS3B-RELATED"/>
    <property type="match status" value="1"/>
</dbReference>
<dbReference type="PROSITE" id="PS50994">
    <property type="entry name" value="INTEGRASE"/>
    <property type="match status" value="1"/>
</dbReference>
<sequence>MYYSFPRSIKIREYRSSPPSQVVPRLADKRVYIASESSFYRVLHEANQLNCRGRTKAPGTVAKPKGYKAEAPNETWSWDITYLASAVRGSFYYLYMAEDIYSRKIVGWEVHERQNAEYASGLIRKGYLAEGIRRKGLVLHSDNGGPMRGATMLATLHKLGIVPSFSRPSVSDTQARIQPCWRKGTNFTRLQRQAILNAGQAKPEIGNGSMRSGSIRPGRSAPGNKKFVSYLEHCRTSLLTNTDPIATMTYTL</sequence>
<organism evidence="3">
    <name type="scientific">Candidatus Kentrum sp. TUN</name>
    <dbReference type="NCBI Taxonomy" id="2126343"/>
    <lineage>
        <taxon>Bacteria</taxon>
        <taxon>Pseudomonadati</taxon>
        <taxon>Pseudomonadota</taxon>
        <taxon>Gammaproteobacteria</taxon>
        <taxon>Candidatus Kentrum</taxon>
    </lineage>
</organism>
<dbReference type="GO" id="GO:0015074">
    <property type="term" value="P:DNA integration"/>
    <property type="evidence" value="ECO:0007669"/>
    <property type="project" value="InterPro"/>
</dbReference>
<dbReference type="EMBL" id="CAADFY010000212">
    <property type="protein sequence ID" value="VFK60389.1"/>
    <property type="molecule type" value="Genomic_DNA"/>
</dbReference>
<name>A0A451A2X3_9GAMM</name>
<dbReference type="GO" id="GO:0003676">
    <property type="term" value="F:nucleic acid binding"/>
    <property type="evidence" value="ECO:0007669"/>
    <property type="project" value="InterPro"/>
</dbReference>
<dbReference type="AlphaFoldDB" id="A0A451A2X3"/>
<dbReference type="EMBL" id="CAADFV010000204">
    <property type="protein sequence ID" value="VFK69659.1"/>
    <property type="molecule type" value="Genomic_DNA"/>
</dbReference>
<dbReference type="Gene3D" id="3.30.420.10">
    <property type="entry name" value="Ribonuclease H-like superfamily/Ribonuclease H"/>
    <property type="match status" value="1"/>
</dbReference>
<proteinExistence type="predicted"/>
<evidence type="ECO:0000256" key="1">
    <source>
        <dbReference type="SAM" id="MobiDB-lite"/>
    </source>
</evidence>
<dbReference type="InterPro" id="IPR012337">
    <property type="entry name" value="RNaseH-like_sf"/>
</dbReference>
<dbReference type="SUPFAM" id="SSF53098">
    <property type="entry name" value="Ribonuclease H-like"/>
    <property type="match status" value="1"/>
</dbReference>